<evidence type="ECO:0000313" key="2">
    <source>
        <dbReference type="EMBL" id="PSJ59374.1"/>
    </source>
</evidence>
<accession>A0A2P7SA58</accession>
<proteinExistence type="predicted"/>
<gene>
    <name evidence="2" type="ORF">C7I85_17370</name>
</gene>
<dbReference type="RefSeq" id="WP_106725260.1">
    <property type="nucleotide sequence ID" value="NZ_PXYL01000008.1"/>
</dbReference>
<dbReference type="AlphaFoldDB" id="A0A2P7SA58"/>
<reference evidence="2 3" key="1">
    <citation type="submission" date="2018-03" db="EMBL/GenBank/DDBJ databases">
        <title>The draft genome of Mesorhizobium soli JCM 19897.</title>
        <authorList>
            <person name="Li L."/>
            <person name="Liu L."/>
            <person name="Liang L."/>
            <person name="Wang T."/>
            <person name="Zhang X."/>
        </authorList>
    </citation>
    <scope>NUCLEOTIDE SEQUENCE [LARGE SCALE GENOMIC DNA]</scope>
    <source>
        <strain evidence="2 3">JCM 19897</strain>
    </source>
</reference>
<feature type="compositionally biased region" description="Basic and acidic residues" evidence="1">
    <location>
        <begin position="1"/>
        <end position="12"/>
    </location>
</feature>
<evidence type="ECO:0000313" key="3">
    <source>
        <dbReference type="Proteomes" id="UP000240653"/>
    </source>
</evidence>
<protein>
    <submittedName>
        <fullName evidence="2">Uncharacterized protein</fullName>
    </submittedName>
</protein>
<name>A0A2P7SA58_9HYPH</name>
<comment type="caution">
    <text evidence="2">The sequence shown here is derived from an EMBL/GenBank/DDBJ whole genome shotgun (WGS) entry which is preliminary data.</text>
</comment>
<organism evidence="2 3">
    <name type="scientific">Pseudaminobacter soli</name>
    <name type="common">ex Li et al. 2025</name>
    <dbReference type="NCBI Taxonomy" id="1295366"/>
    <lineage>
        <taxon>Bacteria</taxon>
        <taxon>Pseudomonadati</taxon>
        <taxon>Pseudomonadota</taxon>
        <taxon>Alphaproteobacteria</taxon>
        <taxon>Hyphomicrobiales</taxon>
        <taxon>Phyllobacteriaceae</taxon>
        <taxon>Pseudaminobacter</taxon>
    </lineage>
</organism>
<evidence type="ECO:0000256" key="1">
    <source>
        <dbReference type="SAM" id="MobiDB-lite"/>
    </source>
</evidence>
<sequence>MAIRFVAKDQEKGAATITAKAPDKRSNDREAAAPNDLGETPATIATDLFNSIPKAPKRKRKSR</sequence>
<keyword evidence="3" id="KW-1185">Reference proteome</keyword>
<dbReference type="Proteomes" id="UP000240653">
    <property type="component" value="Unassembled WGS sequence"/>
</dbReference>
<feature type="region of interest" description="Disordered" evidence="1">
    <location>
        <begin position="1"/>
        <end position="63"/>
    </location>
</feature>
<feature type="compositionally biased region" description="Basic and acidic residues" evidence="1">
    <location>
        <begin position="21"/>
        <end position="31"/>
    </location>
</feature>
<dbReference type="EMBL" id="PXYL01000008">
    <property type="protein sequence ID" value="PSJ59374.1"/>
    <property type="molecule type" value="Genomic_DNA"/>
</dbReference>